<comment type="caution">
    <text evidence="2">The sequence shown here is derived from an EMBL/GenBank/DDBJ whole genome shotgun (WGS) entry which is preliminary data.</text>
</comment>
<name>A0A8J4Y4V6_CHIOP</name>
<evidence type="ECO:0000313" key="2">
    <source>
        <dbReference type="EMBL" id="KAG0720747.1"/>
    </source>
</evidence>
<evidence type="ECO:0000313" key="3">
    <source>
        <dbReference type="Proteomes" id="UP000770661"/>
    </source>
</evidence>
<proteinExistence type="predicted"/>
<evidence type="ECO:0000256" key="1">
    <source>
        <dbReference type="SAM" id="Phobius"/>
    </source>
</evidence>
<sequence>MLAAQGLSSPPDNCTKVKADLRDECLVLVVHVGPRYCPKDVPLQESLEFYLKPNLPQMSMTFQDDDMMYKATVDGTYLKLLKCDEAGTNCAVIDEGGTKDRDLLTVNDFNRILVSYIKGEVGVGYDGGTSCLVWFFAIETTVDYVTYTKDTLQLTVNYDTRCVPPVMTTQPPALMTTHAATAPPLSSVSPLQACPMHQVEEDHSLVPVPLNDHLTLAVYPSQPELKLIIANDHLRYEIVIRINDTKILMTSLESPDLKDLRVSAEAPRKSPSGTIEPYVALVKVNCGEPTTPKPSASGISRDVGIVVGVLVIVLLIIALAIVITTMKKRRQATLPSERAPLENQYQQQN</sequence>
<dbReference type="Proteomes" id="UP000770661">
    <property type="component" value="Unassembled WGS sequence"/>
</dbReference>
<keyword evidence="1" id="KW-0472">Membrane</keyword>
<dbReference type="OrthoDB" id="6378302at2759"/>
<reference evidence="2" key="1">
    <citation type="submission" date="2020-07" db="EMBL/GenBank/DDBJ databases">
        <title>The High-quality genome of the commercially important snow crab, Chionoecetes opilio.</title>
        <authorList>
            <person name="Jeong J.-H."/>
            <person name="Ryu S."/>
        </authorList>
    </citation>
    <scope>NUCLEOTIDE SEQUENCE</scope>
    <source>
        <strain evidence="2">MADBK_172401_WGS</strain>
        <tissue evidence="2">Digestive gland</tissue>
    </source>
</reference>
<dbReference type="EMBL" id="JACEEZ010012340">
    <property type="protein sequence ID" value="KAG0720747.1"/>
    <property type="molecule type" value="Genomic_DNA"/>
</dbReference>
<keyword evidence="1" id="KW-1133">Transmembrane helix</keyword>
<keyword evidence="3" id="KW-1185">Reference proteome</keyword>
<organism evidence="2 3">
    <name type="scientific">Chionoecetes opilio</name>
    <name type="common">Atlantic snow crab</name>
    <name type="synonym">Cancer opilio</name>
    <dbReference type="NCBI Taxonomy" id="41210"/>
    <lineage>
        <taxon>Eukaryota</taxon>
        <taxon>Metazoa</taxon>
        <taxon>Ecdysozoa</taxon>
        <taxon>Arthropoda</taxon>
        <taxon>Crustacea</taxon>
        <taxon>Multicrustacea</taxon>
        <taxon>Malacostraca</taxon>
        <taxon>Eumalacostraca</taxon>
        <taxon>Eucarida</taxon>
        <taxon>Decapoda</taxon>
        <taxon>Pleocyemata</taxon>
        <taxon>Brachyura</taxon>
        <taxon>Eubrachyura</taxon>
        <taxon>Majoidea</taxon>
        <taxon>Majidae</taxon>
        <taxon>Chionoecetes</taxon>
    </lineage>
</organism>
<protein>
    <submittedName>
        <fullName evidence="2">Uncharacterized protein</fullName>
    </submittedName>
</protein>
<feature type="transmembrane region" description="Helical" evidence="1">
    <location>
        <begin position="303"/>
        <end position="323"/>
    </location>
</feature>
<dbReference type="AlphaFoldDB" id="A0A8J4Y4V6"/>
<gene>
    <name evidence="2" type="ORF">GWK47_047845</name>
</gene>
<accession>A0A8J4Y4V6</accession>
<keyword evidence="1" id="KW-0812">Transmembrane</keyword>